<keyword evidence="11" id="KW-1185">Reference proteome</keyword>
<dbReference type="NCBIfam" id="TIGR00233">
    <property type="entry name" value="trpS"/>
    <property type="match status" value="1"/>
</dbReference>
<reference evidence="11" key="1">
    <citation type="journal article" date="2019" name="Int. J. Syst. Evol. Microbiol.">
        <title>The Global Catalogue of Microorganisms (GCM) 10K type strain sequencing project: providing services to taxonomists for standard genome sequencing and annotation.</title>
        <authorList>
            <consortium name="The Broad Institute Genomics Platform"/>
            <consortium name="The Broad Institute Genome Sequencing Center for Infectious Disease"/>
            <person name="Wu L."/>
            <person name="Ma J."/>
        </authorList>
    </citation>
    <scope>NUCLEOTIDE SEQUENCE [LARGE SCALE GENOMIC DNA]</scope>
    <source>
        <strain evidence="11">JCM 3106</strain>
    </source>
</reference>
<dbReference type="HAMAP" id="MF_00140_B">
    <property type="entry name" value="Trp_tRNA_synth_B"/>
    <property type="match status" value="1"/>
</dbReference>
<comment type="caution">
    <text evidence="10">The sequence shown here is derived from an EMBL/GenBank/DDBJ whole genome shotgun (WGS) entry which is preliminary data.</text>
</comment>
<dbReference type="GO" id="GO:0016874">
    <property type="term" value="F:ligase activity"/>
    <property type="evidence" value="ECO:0007669"/>
    <property type="project" value="UniProtKB-KW"/>
</dbReference>
<dbReference type="EMBL" id="BAAAWD010000006">
    <property type="protein sequence ID" value="GAA2993826.1"/>
    <property type="molecule type" value="Genomic_DNA"/>
</dbReference>
<feature type="binding site" evidence="8">
    <location>
        <begin position="39"/>
        <end position="40"/>
    </location>
    <ligand>
        <name>ATP</name>
        <dbReference type="ChEBI" id="CHEBI:30616"/>
    </ligand>
</feature>
<dbReference type="InterPro" id="IPR001412">
    <property type="entry name" value="aa-tRNA-synth_I_CS"/>
</dbReference>
<evidence type="ECO:0000313" key="11">
    <source>
        <dbReference type="Proteomes" id="UP001499930"/>
    </source>
</evidence>
<evidence type="ECO:0000256" key="2">
    <source>
        <dbReference type="ARBA" id="ARBA00022598"/>
    </source>
</evidence>
<dbReference type="SUPFAM" id="SSF52374">
    <property type="entry name" value="Nucleotidylyl transferase"/>
    <property type="match status" value="1"/>
</dbReference>
<comment type="subunit">
    <text evidence="8">Homodimer.</text>
</comment>
<comment type="catalytic activity">
    <reaction evidence="7 8">
        <text>tRNA(Trp) + L-tryptophan + ATP = L-tryptophyl-tRNA(Trp) + AMP + diphosphate + H(+)</text>
        <dbReference type="Rhea" id="RHEA:24080"/>
        <dbReference type="Rhea" id="RHEA-COMP:9671"/>
        <dbReference type="Rhea" id="RHEA-COMP:9705"/>
        <dbReference type="ChEBI" id="CHEBI:15378"/>
        <dbReference type="ChEBI" id="CHEBI:30616"/>
        <dbReference type="ChEBI" id="CHEBI:33019"/>
        <dbReference type="ChEBI" id="CHEBI:57912"/>
        <dbReference type="ChEBI" id="CHEBI:78442"/>
        <dbReference type="ChEBI" id="CHEBI:78535"/>
        <dbReference type="ChEBI" id="CHEBI:456215"/>
        <dbReference type="EC" id="6.1.1.2"/>
    </reaction>
</comment>
<evidence type="ECO:0000256" key="8">
    <source>
        <dbReference type="HAMAP-Rule" id="MF_00140"/>
    </source>
</evidence>
<feature type="binding site" evidence="8">
    <location>
        <begin position="216"/>
        <end position="220"/>
    </location>
    <ligand>
        <name>ATP</name>
        <dbReference type="ChEBI" id="CHEBI:30616"/>
    </ligand>
</feature>
<keyword evidence="3 8" id="KW-0547">Nucleotide-binding</keyword>
<dbReference type="Proteomes" id="UP001499930">
    <property type="component" value="Unassembled WGS sequence"/>
</dbReference>
<dbReference type="EC" id="6.1.1.2" evidence="8"/>
<evidence type="ECO:0000256" key="7">
    <source>
        <dbReference type="ARBA" id="ARBA00049929"/>
    </source>
</evidence>
<dbReference type="Gene3D" id="1.10.240.10">
    <property type="entry name" value="Tyrosyl-Transfer RNA Synthetase"/>
    <property type="match status" value="1"/>
</dbReference>
<accession>A0ABP6KCJ7</accession>
<evidence type="ECO:0000256" key="9">
    <source>
        <dbReference type="RuleBase" id="RU363036"/>
    </source>
</evidence>
<keyword evidence="8" id="KW-0963">Cytoplasm</keyword>
<evidence type="ECO:0000256" key="1">
    <source>
        <dbReference type="ARBA" id="ARBA00005594"/>
    </source>
</evidence>
<dbReference type="PRINTS" id="PR01039">
    <property type="entry name" value="TRNASYNTHTRP"/>
</dbReference>
<feature type="binding site" evidence="8">
    <location>
        <position position="156"/>
    </location>
    <ligand>
        <name>L-tryptophan</name>
        <dbReference type="ChEBI" id="CHEBI:57912"/>
    </ligand>
</feature>
<keyword evidence="5 8" id="KW-0648">Protein biosynthesis</keyword>
<organism evidence="10 11">
    <name type="scientific">Streptosporangium longisporum</name>
    <dbReference type="NCBI Taxonomy" id="46187"/>
    <lineage>
        <taxon>Bacteria</taxon>
        <taxon>Bacillati</taxon>
        <taxon>Actinomycetota</taxon>
        <taxon>Actinomycetes</taxon>
        <taxon>Streptosporangiales</taxon>
        <taxon>Streptosporangiaceae</taxon>
        <taxon>Streptosporangium</taxon>
    </lineage>
</organism>
<name>A0ABP6KCJ7_9ACTN</name>
<feature type="short sequence motif" description="'KMSKS' region" evidence="8">
    <location>
        <begin position="216"/>
        <end position="220"/>
    </location>
</feature>
<dbReference type="InterPro" id="IPR002306">
    <property type="entry name" value="Trp-tRNA-ligase"/>
</dbReference>
<feature type="binding site" evidence="8">
    <location>
        <begin position="30"/>
        <end position="32"/>
    </location>
    <ligand>
        <name>ATP</name>
        <dbReference type="ChEBI" id="CHEBI:30616"/>
    </ligand>
</feature>
<keyword evidence="2 8" id="KW-0436">Ligase</keyword>
<sequence>MGVSALGTDHSGQLTQLCAMASPRVLSGIQPTADSFHLGNYLGAVRQYVAMQEGHDAFYCVVDLHAITVDYRPEELRRRTRVAAAQLFAAGLDPERSTVFVQSHVREHTELAWVLICLTGMGEAGRMTQFKDKSAKQGESSASVGLFTYPILQAADILLYQANRVPVGADQKQHLELTRDLAQRFNHRFGETFTLPEPHIVKGVEKITDLQEPTAKMSKSSSSAAGILDLLEQPGPLRKKIMRAVTDTGSEVLADDENKPGVTNLLRIQSALSGVPIPELEARYAGQGYGTFKKDVAELVVDTFTPIRERTEKLLADEAELDRMLAVGAARARAVAAETMARVRDRVGFLPTP</sequence>
<dbReference type="InterPro" id="IPR050203">
    <property type="entry name" value="Trp-tRNA_synthetase"/>
</dbReference>
<proteinExistence type="inferred from homology"/>
<comment type="similarity">
    <text evidence="1 8 9">Belongs to the class-I aminoacyl-tRNA synthetase family.</text>
</comment>
<dbReference type="PROSITE" id="PS00178">
    <property type="entry name" value="AA_TRNA_LIGASE_I"/>
    <property type="match status" value="1"/>
</dbReference>
<dbReference type="CDD" id="cd00806">
    <property type="entry name" value="TrpRS_core"/>
    <property type="match status" value="1"/>
</dbReference>
<dbReference type="InterPro" id="IPR014729">
    <property type="entry name" value="Rossmann-like_a/b/a_fold"/>
</dbReference>
<dbReference type="InterPro" id="IPR002305">
    <property type="entry name" value="aa-tRNA-synth_Ic"/>
</dbReference>
<gene>
    <name evidence="10" type="primary">trpS_2</name>
    <name evidence="8" type="synonym">trpS</name>
    <name evidence="10" type="ORF">GCM10017559_12720</name>
</gene>
<evidence type="ECO:0000256" key="3">
    <source>
        <dbReference type="ARBA" id="ARBA00022741"/>
    </source>
</evidence>
<evidence type="ECO:0000313" key="10">
    <source>
        <dbReference type="EMBL" id="GAA2993826.1"/>
    </source>
</evidence>
<keyword evidence="6 8" id="KW-0030">Aminoacyl-tRNA synthetase</keyword>
<dbReference type="Gene3D" id="3.40.50.620">
    <property type="entry name" value="HUPs"/>
    <property type="match status" value="1"/>
</dbReference>
<evidence type="ECO:0000256" key="4">
    <source>
        <dbReference type="ARBA" id="ARBA00022840"/>
    </source>
</evidence>
<comment type="function">
    <text evidence="8">Catalyzes the attachment of tryptophan to tRNA(Trp).</text>
</comment>
<dbReference type="PANTHER" id="PTHR43766">
    <property type="entry name" value="TRYPTOPHAN--TRNA LIGASE, MITOCHONDRIAL"/>
    <property type="match status" value="1"/>
</dbReference>
<evidence type="ECO:0000256" key="5">
    <source>
        <dbReference type="ARBA" id="ARBA00022917"/>
    </source>
</evidence>
<dbReference type="PANTHER" id="PTHR43766:SF1">
    <property type="entry name" value="TRYPTOPHAN--TRNA LIGASE, MITOCHONDRIAL"/>
    <property type="match status" value="1"/>
</dbReference>
<feature type="binding site" evidence="8">
    <location>
        <begin position="168"/>
        <end position="170"/>
    </location>
    <ligand>
        <name>ATP</name>
        <dbReference type="ChEBI" id="CHEBI:30616"/>
    </ligand>
</feature>
<dbReference type="InterPro" id="IPR024109">
    <property type="entry name" value="Trp-tRNA-ligase_bac-type"/>
</dbReference>
<keyword evidence="4 8" id="KW-0067">ATP-binding</keyword>
<dbReference type="Pfam" id="PF00579">
    <property type="entry name" value="tRNA-synt_1b"/>
    <property type="match status" value="1"/>
</dbReference>
<evidence type="ECO:0000256" key="6">
    <source>
        <dbReference type="ARBA" id="ARBA00023146"/>
    </source>
</evidence>
<comment type="caution">
    <text evidence="8">Lacks conserved residue(s) required for the propagation of feature annotation.</text>
</comment>
<comment type="subcellular location">
    <subcellularLocation>
        <location evidence="8">Cytoplasm</location>
    </subcellularLocation>
</comment>
<protein>
    <recommendedName>
        <fullName evidence="8">Tryptophan--tRNA ligase</fullName>
        <ecNumber evidence="8">6.1.1.2</ecNumber>
    </recommendedName>
    <alternativeName>
        <fullName evidence="8">Tryptophanyl-tRNA synthetase</fullName>
        <shortName evidence="8">TrpRS</shortName>
    </alternativeName>
</protein>
<feature type="binding site" evidence="8">
    <location>
        <position position="207"/>
    </location>
    <ligand>
        <name>ATP</name>
        <dbReference type="ChEBI" id="CHEBI:30616"/>
    </ligand>
</feature>